<proteinExistence type="predicted"/>
<evidence type="ECO:0000256" key="1">
    <source>
        <dbReference type="ARBA" id="ARBA00022741"/>
    </source>
</evidence>
<feature type="binding site" evidence="3">
    <location>
        <position position="156"/>
    </location>
    <ligand>
        <name>ATP</name>
        <dbReference type="ChEBI" id="CHEBI:30616"/>
    </ligand>
</feature>
<dbReference type="PROSITE" id="PS00108">
    <property type="entry name" value="PROTEIN_KINASE_ST"/>
    <property type="match status" value="1"/>
</dbReference>
<dbReference type="InterPro" id="IPR008271">
    <property type="entry name" value="Ser/Thr_kinase_AS"/>
</dbReference>
<keyword evidence="6" id="KW-1185">Reference proteome</keyword>
<name>A0A8S1MLY2_PARPR</name>
<dbReference type="FunFam" id="1.10.510.10:FF:000945">
    <property type="entry name" value="Uncharacterized protein"/>
    <property type="match status" value="1"/>
</dbReference>
<comment type="caution">
    <text evidence="5">The sequence shown here is derived from an EMBL/GenBank/DDBJ whole genome shotgun (WGS) entry which is preliminary data.</text>
</comment>
<dbReference type="PROSITE" id="PS50011">
    <property type="entry name" value="PROTEIN_KINASE_DOM"/>
    <property type="match status" value="1"/>
</dbReference>
<dbReference type="OMA" id="CEYKEIL"/>
<dbReference type="GO" id="GO:0005524">
    <property type="term" value="F:ATP binding"/>
    <property type="evidence" value="ECO:0007669"/>
    <property type="project" value="UniProtKB-UniRule"/>
</dbReference>
<dbReference type="InterPro" id="IPR000719">
    <property type="entry name" value="Prot_kinase_dom"/>
</dbReference>
<dbReference type="Pfam" id="PF00069">
    <property type="entry name" value="Pkinase"/>
    <property type="match status" value="1"/>
</dbReference>
<dbReference type="GO" id="GO:0004672">
    <property type="term" value="F:protein kinase activity"/>
    <property type="evidence" value="ECO:0007669"/>
    <property type="project" value="InterPro"/>
</dbReference>
<protein>
    <recommendedName>
        <fullName evidence="4">Protein kinase domain-containing protein</fullName>
    </recommendedName>
</protein>
<evidence type="ECO:0000313" key="5">
    <source>
        <dbReference type="EMBL" id="CAD8082037.1"/>
    </source>
</evidence>
<accession>A0A8S1MLY2</accession>
<evidence type="ECO:0000256" key="2">
    <source>
        <dbReference type="ARBA" id="ARBA00022840"/>
    </source>
</evidence>
<dbReference type="EMBL" id="CAJJDM010000070">
    <property type="protein sequence ID" value="CAD8082037.1"/>
    <property type="molecule type" value="Genomic_DNA"/>
</dbReference>
<keyword evidence="1 3" id="KW-0547">Nucleotide-binding</keyword>
<keyword evidence="2 3" id="KW-0067">ATP-binding</keyword>
<gene>
    <name evidence="5" type="ORF">PPRIM_AZ9-3.1.T0670038</name>
</gene>
<evidence type="ECO:0000313" key="6">
    <source>
        <dbReference type="Proteomes" id="UP000688137"/>
    </source>
</evidence>
<dbReference type="Proteomes" id="UP000688137">
    <property type="component" value="Unassembled WGS sequence"/>
</dbReference>
<evidence type="ECO:0000259" key="4">
    <source>
        <dbReference type="PROSITE" id="PS50011"/>
    </source>
</evidence>
<reference evidence="5" key="1">
    <citation type="submission" date="2021-01" db="EMBL/GenBank/DDBJ databases">
        <authorList>
            <consortium name="Genoscope - CEA"/>
            <person name="William W."/>
        </authorList>
    </citation>
    <scope>NUCLEOTIDE SEQUENCE</scope>
</reference>
<sequence>MSSEIHSFFDNKDQQKNKVWKKFCKDQYNNDVIEYETQCCRLSKTNKQIKKFSIQIGQETLYAFKNNEPQGMLQLTVTIILFKRYDDQEIIRLKKNCHYVDIFNDNYEQLKQVLISKCILTTFHNDFKVLKMIGKGSFATVYLAERISDNVQYAVKAFSKLYIQGQFRGREGLENEIRVMRRLNQESILRLHEVHETQNSIYFVLDLLEGGELFSRFQNTIYSPQRIQQLMYNLLKALFHMHSKKCMHRDLKPENLLLKSKNNDTDIVIADFGLAHIMDQQPFYKRCGTPGFVAPEILNYNGQGQFYNEKCDIFSAGVIFYFIVSGIQPFSGCEYKEILKSNKECQINFDIKQLSKGPKFLKNLLKKMLKVDPSDRYSAEECLKHQYFQEIFNQDDLIETDIRQELEFKNPIQRMNSQESQEGSLLLISKQQQWNGQTDTIGSFSNCSNNSNNNKQDKQQINFSKFSQFCTQMKQEGFISNNQYSQKKKNRHDLHKFALKNSYQQKQQSKDDSFVNDDEQSNIDKYLLQLNTQKPKMGFLKKSQSLDVD</sequence>
<feature type="domain" description="Protein kinase" evidence="4">
    <location>
        <begin position="127"/>
        <end position="388"/>
    </location>
</feature>
<dbReference type="PANTHER" id="PTHR24347">
    <property type="entry name" value="SERINE/THREONINE-PROTEIN KINASE"/>
    <property type="match status" value="1"/>
</dbReference>
<dbReference type="AlphaFoldDB" id="A0A8S1MLY2"/>
<organism evidence="5 6">
    <name type="scientific">Paramecium primaurelia</name>
    <dbReference type="NCBI Taxonomy" id="5886"/>
    <lineage>
        <taxon>Eukaryota</taxon>
        <taxon>Sar</taxon>
        <taxon>Alveolata</taxon>
        <taxon>Ciliophora</taxon>
        <taxon>Intramacronucleata</taxon>
        <taxon>Oligohymenophorea</taxon>
        <taxon>Peniculida</taxon>
        <taxon>Parameciidae</taxon>
        <taxon>Paramecium</taxon>
    </lineage>
</organism>
<evidence type="ECO:0000256" key="3">
    <source>
        <dbReference type="PROSITE-ProRule" id="PRU10141"/>
    </source>
</evidence>
<dbReference type="PROSITE" id="PS00107">
    <property type="entry name" value="PROTEIN_KINASE_ATP"/>
    <property type="match status" value="1"/>
</dbReference>
<dbReference type="SMART" id="SM00220">
    <property type="entry name" value="S_TKc"/>
    <property type="match status" value="1"/>
</dbReference>
<dbReference type="InterPro" id="IPR017441">
    <property type="entry name" value="Protein_kinase_ATP_BS"/>
</dbReference>